<dbReference type="AlphaFoldDB" id="A0A0G4IZ29"/>
<dbReference type="Proteomes" id="UP000039324">
    <property type="component" value="Unassembled WGS sequence"/>
</dbReference>
<keyword evidence="1" id="KW-0833">Ubl conjugation pathway</keyword>
<organism evidence="3 4">
    <name type="scientific">Plasmodiophora brassicae</name>
    <name type="common">Clubroot disease agent</name>
    <dbReference type="NCBI Taxonomy" id="37360"/>
    <lineage>
        <taxon>Eukaryota</taxon>
        <taxon>Sar</taxon>
        <taxon>Rhizaria</taxon>
        <taxon>Endomyxa</taxon>
        <taxon>Phytomyxea</taxon>
        <taxon>Plasmodiophorida</taxon>
        <taxon>Plasmodiophoridae</taxon>
        <taxon>Plasmodiophora</taxon>
    </lineage>
</organism>
<dbReference type="GO" id="GO:0031145">
    <property type="term" value="P:anaphase-promoting complex-dependent catabolic process"/>
    <property type="evidence" value="ECO:0007669"/>
    <property type="project" value="InterPro"/>
</dbReference>
<evidence type="ECO:0000313" key="3">
    <source>
        <dbReference type="EMBL" id="CEP00527.1"/>
    </source>
</evidence>
<accession>A0A0G4IZ29</accession>
<evidence type="ECO:0000256" key="2">
    <source>
        <dbReference type="SAM" id="MobiDB-lite"/>
    </source>
</evidence>
<feature type="region of interest" description="Disordered" evidence="2">
    <location>
        <begin position="22"/>
        <end position="62"/>
    </location>
</feature>
<evidence type="ECO:0000256" key="1">
    <source>
        <dbReference type="ARBA" id="ARBA00022786"/>
    </source>
</evidence>
<reference evidence="3 4" key="1">
    <citation type="submission" date="2015-02" db="EMBL/GenBank/DDBJ databases">
        <authorList>
            <person name="Chooi Y.-H."/>
        </authorList>
    </citation>
    <scope>NUCLEOTIDE SEQUENCE [LARGE SCALE GENOMIC DNA]</scope>
    <source>
        <strain evidence="3">E3</strain>
    </source>
</reference>
<proteinExistence type="predicted"/>
<name>A0A0G4IZ29_PLABS</name>
<protein>
    <submittedName>
        <fullName evidence="3">Uncharacterized protein</fullName>
    </submittedName>
</protein>
<sequence>MLKRKPTRIELSAEDVHELDACRGAEAQRTTPTGTRQTKSAAERIGYIAPGTPVQHQQPRLH</sequence>
<gene>
    <name evidence="3" type="ORF">PBRA_001581</name>
</gene>
<evidence type="ECO:0000313" key="4">
    <source>
        <dbReference type="Proteomes" id="UP000039324"/>
    </source>
</evidence>
<dbReference type="EMBL" id="CDSF01000101">
    <property type="protein sequence ID" value="CEP00527.1"/>
    <property type="molecule type" value="Genomic_DNA"/>
</dbReference>
<dbReference type="GO" id="GO:0005680">
    <property type="term" value="C:anaphase-promoting complex"/>
    <property type="evidence" value="ECO:0007669"/>
    <property type="project" value="InterPro"/>
</dbReference>
<dbReference type="OrthoDB" id="5302254at2759"/>
<dbReference type="InterPro" id="IPR018860">
    <property type="entry name" value="APC_suCDC26"/>
</dbReference>
<dbReference type="Pfam" id="PF10471">
    <property type="entry name" value="ANAPC_CDC26"/>
    <property type="match status" value="1"/>
</dbReference>
<feature type="compositionally biased region" description="Polar residues" evidence="2">
    <location>
        <begin position="28"/>
        <end position="40"/>
    </location>
</feature>
<keyword evidence="4" id="KW-1185">Reference proteome</keyword>